<dbReference type="GO" id="GO:0005524">
    <property type="term" value="F:ATP binding"/>
    <property type="evidence" value="ECO:0007669"/>
    <property type="project" value="UniProtKB-KW"/>
</dbReference>
<accession>A0ABV8JLV1</accession>
<evidence type="ECO:0000313" key="4">
    <source>
        <dbReference type="EMBL" id="MFC4076949.1"/>
    </source>
</evidence>
<dbReference type="Proteomes" id="UP001595843">
    <property type="component" value="Unassembled WGS sequence"/>
</dbReference>
<dbReference type="EMBL" id="JBHSAP010000009">
    <property type="protein sequence ID" value="MFC4076949.1"/>
    <property type="molecule type" value="Genomic_DNA"/>
</dbReference>
<organism evidence="4 5">
    <name type="scientific">Salinithrix halophila</name>
    <dbReference type="NCBI Taxonomy" id="1485204"/>
    <lineage>
        <taxon>Bacteria</taxon>
        <taxon>Bacillati</taxon>
        <taxon>Bacillota</taxon>
        <taxon>Bacilli</taxon>
        <taxon>Bacillales</taxon>
        <taxon>Thermoactinomycetaceae</taxon>
        <taxon>Salinithrix</taxon>
    </lineage>
</organism>
<comment type="caution">
    <text evidence="4">The sequence shown here is derived from an EMBL/GenBank/DDBJ whole genome shotgun (WGS) entry which is preliminary data.</text>
</comment>
<dbReference type="RefSeq" id="WP_380704343.1">
    <property type="nucleotide sequence ID" value="NZ_JBHSAP010000009.1"/>
</dbReference>
<protein>
    <submittedName>
        <fullName evidence="4">ABC transporter ATP-binding protein</fullName>
    </submittedName>
</protein>
<keyword evidence="1" id="KW-0547">Nucleotide-binding</keyword>
<dbReference type="PROSITE" id="PS50893">
    <property type="entry name" value="ABC_TRANSPORTER_2"/>
    <property type="match status" value="1"/>
</dbReference>
<dbReference type="SMART" id="SM00382">
    <property type="entry name" value="AAA"/>
    <property type="match status" value="1"/>
</dbReference>
<feature type="domain" description="ABC transporter" evidence="3">
    <location>
        <begin position="2"/>
        <end position="225"/>
    </location>
</feature>
<sequence length="234" mass="26225">MIRFNNVTKRYLNKTALMDVNLELPSGKIIGVVGENGSGKSTMLKLMAGLVRPTRGTVTFDGQPVTRQIADQVAYLSELESYYPFFTVQETIDWHASQFPDFNRETAKEILAFMRLDPHAKVKNLSKGNRGRVKILTTLSREAPLILMDEPLSGLDPMVRDSIIKGLISFIDLEKQTVLITTHEVNEIESLLDTVIAVRDGEIILKADVEELRLTEGRGIAQWMTEVYAGNACR</sequence>
<dbReference type="InterPro" id="IPR027417">
    <property type="entry name" value="P-loop_NTPase"/>
</dbReference>
<dbReference type="Gene3D" id="3.40.50.300">
    <property type="entry name" value="P-loop containing nucleotide triphosphate hydrolases"/>
    <property type="match status" value="1"/>
</dbReference>
<evidence type="ECO:0000313" key="5">
    <source>
        <dbReference type="Proteomes" id="UP001595843"/>
    </source>
</evidence>
<evidence type="ECO:0000256" key="1">
    <source>
        <dbReference type="ARBA" id="ARBA00022741"/>
    </source>
</evidence>
<dbReference type="CDD" id="cd03230">
    <property type="entry name" value="ABC_DR_subfamily_A"/>
    <property type="match status" value="1"/>
</dbReference>
<dbReference type="Pfam" id="PF00005">
    <property type="entry name" value="ABC_tran"/>
    <property type="match status" value="1"/>
</dbReference>
<evidence type="ECO:0000256" key="2">
    <source>
        <dbReference type="ARBA" id="ARBA00022840"/>
    </source>
</evidence>
<dbReference type="SUPFAM" id="SSF52540">
    <property type="entry name" value="P-loop containing nucleoside triphosphate hydrolases"/>
    <property type="match status" value="1"/>
</dbReference>
<proteinExistence type="predicted"/>
<dbReference type="PANTHER" id="PTHR43158:SF1">
    <property type="entry name" value="ABC TRANSPORTER, ATP-BINDING PROTEIN"/>
    <property type="match status" value="1"/>
</dbReference>
<gene>
    <name evidence="4" type="ORF">ACFOUO_09000</name>
</gene>
<keyword evidence="5" id="KW-1185">Reference proteome</keyword>
<keyword evidence="2 4" id="KW-0067">ATP-binding</keyword>
<reference evidence="5" key="1">
    <citation type="journal article" date="2019" name="Int. J. Syst. Evol. Microbiol.">
        <title>The Global Catalogue of Microorganisms (GCM) 10K type strain sequencing project: providing services to taxonomists for standard genome sequencing and annotation.</title>
        <authorList>
            <consortium name="The Broad Institute Genomics Platform"/>
            <consortium name="The Broad Institute Genome Sequencing Center for Infectious Disease"/>
            <person name="Wu L."/>
            <person name="Ma J."/>
        </authorList>
    </citation>
    <scope>NUCLEOTIDE SEQUENCE [LARGE SCALE GENOMIC DNA]</scope>
    <source>
        <strain evidence="5">IBRC-M 10813</strain>
    </source>
</reference>
<dbReference type="PANTHER" id="PTHR43158">
    <property type="entry name" value="SKFA PEPTIDE EXPORT ATP-BINDING PROTEIN SKFE"/>
    <property type="match status" value="1"/>
</dbReference>
<dbReference type="InterPro" id="IPR003593">
    <property type="entry name" value="AAA+_ATPase"/>
</dbReference>
<name>A0ABV8JLV1_9BACL</name>
<dbReference type="InterPro" id="IPR003439">
    <property type="entry name" value="ABC_transporter-like_ATP-bd"/>
</dbReference>
<evidence type="ECO:0000259" key="3">
    <source>
        <dbReference type="PROSITE" id="PS50893"/>
    </source>
</evidence>